<dbReference type="KEGG" id="dzi:111309522"/>
<dbReference type="PANTHER" id="PTHR24128">
    <property type="entry name" value="HOMEOBOX PROTEIN WARIAI"/>
    <property type="match status" value="1"/>
</dbReference>
<keyword evidence="1" id="KW-0040">ANK repeat</keyword>
<evidence type="ECO:0000313" key="2">
    <source>
        <dbReference type="Proteomes" id="UP000515121"/>
    </source>
</evidence>
<dbReference type="Proteomes" id="UP000515121">
    <property type="component" value="Unplaced"/>
</dbReference>
<dbReference type="InterPro" id="IPR002110">
    <property type="entry name" value="Ankyrin_rpt"/>
</dbReference>
<dbReference type="RefSeq" id="XP_022764293.1">
    <property type="nucleotide sequence ID" value="XM_022908558.1"/>
</dbReference>
<dbReference type="Pfam" id="PF12796">
    <property type="entry name" value="Ank_2"/>
    <property type="match status" value="1"/>
</dbReference>
<protein>
    <submittedName>
        <fullName evidence="3">Ankyrin repeat-containing protein BDA1-like</fullName>
    </submittedName>
</protein>
<sequence>MTITVCPFAMDEKLKEAAKTGSIEGLYECIRVNGNVLKDMDELEFVDTPLHIAAAEGHIEFCREIANLKPSFTRKLNQDGLRPLHIALENGRRDMIDCLLQVDNNLVRIKGKEGSTPLHLVAKLHDPRLLDLQLEFLPEFLKECPQCIHDVTIRNETALHIATE</sequence>
<accession>A0A6P6AHL7</accession>
<dbReference type="InterPro" id="IPR036770">
    <property type="entry name" value="Ankyrin_rpt-contain_sf"/>
</dbReference>
<dbReference type="AlphaFoldDB" id="A0A6P6AHL7"/>
<reference evidence="3" key="1">
    <citation type="submission" date="2025-08" db="UniProtKB">
        <authorList>
            <consortium name="RefSeq"/>
        </authorList>
    </citation>
    <scope>IDENTIFICATION</scope>
    <source>
        <tissue evidence="3">Fruit stalk</tissue>
    </source>
</reference>
<organism evidence="2 3">
    <name type="scientific">Durio zibethinus</name>
    <name type="common">Durian</name>
    <dbReference type="NCBI Taxonomy" id="66656"/>
    <lineage>
        <taxon>Eukaryota</taxon>
        <taxon>Viridiplantae</taxon>
        <taxon>Streptophyta</taxon>
        <taxon>Embryophyta</taxon>
        <taxon>Tracheophyta</taxon>
        <taxon>Spermatophyta</taxon>
        <taxon>Magnoliopsida</taxon>
        <taxon>eudicotyledons</taxon>
        <taxon>Gunneridae</taxon>
        <taxon>Pentapetalae</taxon>
        <taxon>rosids</taxon>
        <taxon>malvids</taxon>
        <taxon>Malvales</taxon>
        <taxon>Malvaceae</taxon>
        <taxon>Helicteroideae</taxon>
        <taxon>Durio</taxon>
    </lineage>
</organism>
<dbReference type="OrthoDB" id="674805at2759"/>
<dbReference type="PROSITE" id="PS50297">
    <property type="entry name" value="ANK_REP_REGION"/>
    <property type="match status" value="1"/>
</dbReference>
<evidence type="ECO:0000256" key="1">
    <source>
        <dbReference type="PROSITE-ProRule" id="PRU00023"/>
    </source>
</evidence>
<dbReference type="SMART" id="SM00248">
    <property type="entry name" value="ANK"/>
    <property type="match status" value="3"/>
</dbReference>
<dbReference type="GeneID" id="111309522"/>
<gene>
    <name evidence="3" type="primary">LOC111309522</name>
</gene>
<dbReference type="SUPFAM" id="SSF48403">
    <property type="entry name" value="Ankyrin repeat"/>
    <property type="match status" value="1"/>
</dbReference>
<name>A0A6P6AHL7_DURZI</name>
<feature type="repeat" description="ANK" evidence="1">
    <location>
        <begin position="79"/>
        <end position="101"/>
    </location>
</feature>
<keyword evidence="2" id="KW-1185">Reference proteome</keyword>
<evidence type="ECO:0000313" key="3">
    <source>
        <dbReference type="RefSeq" id="XP_022764293.1"/>
    </source>
</evidence>
<dbReference type="Gene3D" id="1.25.40.20">
    <property type="entry name" value="Ankyrin repeat-containing domain"/>
    <property type="match status" value="1"/>
</dbReference>
<dbReference type="PANTHER" id="PTHR24128:SF46">
    <property type="entry name" value="ALPHA-LATROTOXIN-LHE1A-LIKE ISOFORM X1"/>
    <property type="match status" value="1"/>
</dbReference>
<proteinExistence type="predicted"/>
<dbReference type="PROSITE" id="PS50088">
    <property type="entry name" value="ANK_REPEAT"/>
    <property type="match status" value="1"/>
</dbReference>